<evidence type="ECO:0000313" key="8">
    <source>
        <dbReference type="EMBL" id="VFK18903.1"/>
    </source>
</evidence>
<organism evidence="7">
    <name type="scientific">Candidatus Kentrum sp. FM</name>
    <dbReference type="NCBI Taxonomy" id="2126340"/>
    <lineage>
        <taxon>Bacteria</taxon>
        <taxon>Pseudomonadati</taxon>
        <taxon>Pseudomonadota</taxon>
        <taxon>Gammaproteobacteria</taxon>
        <taxon>Candidatus Kentrum</taxon>
    </lineage>
</organism>
<dbReference type="GO" id="GO:0009086">
    <property type="term" value="P:methionine biosynthetic process"/>
    <property type="evidence" value="ECO:0007669"/>
    <property type="project" value="TreeGrafter"/>
</dbReference>
<feature type="active site" description="Nucleophile" evidence="3">
    <location>
        <position position="179"/>
    </location>
</feature>
<dbReference type="EMBL" id="CAADEZ010000593">
    <property type="protein sequence ID" value="VFJ71532.1"/>
    <property type="molecule type" value="Genomic_DNA"/>
</dbReference>
<dbReference type="EMBL" id="CAADFL010000582">
    <property type="protein sequence ID" value="VFK18903.1"/>
    <property type="molecule type" value="Genomic_DNA"/>
</dbReference>
<feature type="domain" description="AB hydrolase-1" evidence="5">
    <location>
        <begin position="148"/>
        <end position="359"/>
    </location>
</feature>
<keyword evidence="1 2" id="KW-0808">Transferase</keyword>
<comment type="caution">
    <text evidence="2">Lacks conserved residue(s) required for the propagation of feature annotation.</text>
</comment>
<dbReference type="InterPro" id="IPR000073">
    <property type="entry name" value="AB_hydrolase_1"/>
</dbReference>
<evidence type="ECO:0000256" key="3">
    <source>
        <dbReference type="PIRSR" id="PIRSR000443-1"/>
    </source>
</evidence>
<dbReference type="PANTHER" id="PTHR32268">
    <property type="entry name" value="HOMOSERINE O-ACETYLTRANSFERASE"/>
    <property type="match status" value="1"/>
</dbReference>
<evidence type="ECO:0000256" key="2">
    <source>
        <dbReference type="HAMAP-Rule" id="MF_00296"/>
    </source>
</evidence>
<evidence type="ECO:0000259" key="5">
    <source>
        <dbReference type="Pfam" id="PF00561"/>
    </source>
</evidence>
<reference evidence="7" key="1">
    <citation type="submission" date="2019-02" db="EMBL/GenBank/DDBJ databases">
        <authorList>
            <person name="Gruber-Vodicka R. H."/>
            <person name="Seah K. B. B."/>
        </authorList>
    </citation>
    <scope>NUCLEOTIDE SEQUENCE</scope>
    <source>
        <strain evidence="7">BECK_BZ163</strain>
        <strain evidence="8">BECK_BZ164</strain>
        <strain evidence="6">BECK_BZ165</strain>
    </source>
</reference>
<dbReference type="GO" id="GO:0004414">
    <property type="term" value="F:homoserine O-acetyltransferase activity"/>
    <property type="evidence" value="ECO:0007669"/>
    <property type="project" value="TreeGrafter"/>
</dbReference>
<evidence type="ECO:0000256" key="4">
    <source>
        <dbReference type="SAM" id="SignalP"/>
    </source>
</evidence>
<dbReference type="HAMAP" id="MF_00296">
    <property type="entry name" value="MetX_acyltransf"/>
    <property type="match status" value="1"/>
</dbReference>
<keyword evidence="2" id="KW-0012">Acyltransferase</keyword>
<dbReference type="AlphaFoldDB" id="A0A450TT04"/>
<comment type="subcellular location">
    <subcellularLocation>
        <location evidence="2">Cytoplasm</location>
    </subcellularLocation>
</comment>
<dbReference type="Gene3D" id="3.40.50.1820">
    <property type="entry name" value="alpha/beta hydrolase"/>
    <property type="match status" value="1"/>
</dbReference>
<evidence type="ECO:0000313" key="6">
    <source>
        <dbReference type="EMBL" id="VFJ65438.1"/>
    </source>
</evidence>
<dbReference type="PANTHER" id="PTHR32268:SF11">
    <property type="entry name" value="HOMOSERINE O-ACETYLTRANSFERASE"/>
    <property type="match status" value="1"/>
</dbReference>
<comment type="subunit">
    <text evidence="2">Homodimer.</text>
</comment>
<name>A0A450TT04_9GAMM</name>
<dbReference type="SUPFAM" id="SSF53474">
    <property type="entry name" value="alpha/beta-Hydrolases"/>
    <property type="match status" value="1"/>
</dbReference>
<feature type="chain" id="PRO_5033432490" description="Probable acyltransferase" evidence="4">
    <location>
        <begin position="26"/>
        <end position="396"/>
    </location>
</feature>
<sequence>MKILNLSTTTLLIAVLSLGGASVSAFDGIVEKQTFQMPVYTTVGGKTIHQVRVGWESYGTLNRAGDNAILITHHYTGTSHAAGRYSMDDELPGYWDAIIGSGKVIDTDKYFVIASDTLVNLNAHDPNVVTTGPATIDPATGKPYGMGFPLVTIRDFVNVQKALIDSLGITALQAVMGASMGSIQAFEWAHAYPGIVKRIIPVIGAGEVNAYMIAHIDTWTAPIRLDPNWNGGDYYDSDPPVDGLGATMKMVTLFARHWEWADNTFGRAWAEKGKDPAAAFENKYEVQVVLDAIGEQRAAIADANHFLYLAKACQNFIAGHGTSLAEGLAAIESPVLLVYAADDLLFFPGQIKQTKALIQADGTRAESVELIGELGHADGIVSIGQAADEIARFLAN</sequence>
<dbReference type="GO" id="GO:0005737">
    <property type="term" value="C:cytoplasm"/>
    <property type="evidence" value="ECO:0007669"/>
    <property type="project" value="UniProtKB-SubCell"/>
</dbReference>
<comment type="similarity">
    <text evidence="2">Belongs to the AB hydrolase superfamily. MetX family.</text>
</comment>
<feature type="active site" evidence="2 3">
    <location>
        <position position="343"/>
    </location>
</feature>
<dbReference type="Gene3D" id="1.10.1740.110">
    <property type="match status" value="1"/>
</dbReference>
<dbReference type="GO" id="GO:0009092">
    <property type="term" value="P:homoserine metabolic process"/>
    <property type="evidence" value="ECO:0007669"/>
    <property type="project" value="TreeGrafter"/>
</dbReference>
<gene>
    <name evidence="7" type="ORF">BECKFM1743A_GA0114220_105932</name>
    <name evidence="8" type="ORF">BECKFM1743B_GA0114221_105822</name>
    <name evidence="6" type="ORF">BECKFM1743C_GA0114222_103953</name>
</gene>
<feature type="active site" evidence="3">
    <location>
        <position position="376"/>
    </location>
</feature>
<protein>
    <recommendedName>
        <fullName evidence="2">Probable acyltransferase</fullName>
        <ecNumber evidence="2">2.3.1.-</ecNumber>
    </recommendedName>
</protein>
<keyword evidence="2" id="KW-0028">Amino-acid biosynthesis</keyword>
<dbReference type="Pfam" id="PF00561">
    <property type="entry name" value="Abhydrolase_1"/>
    <property type="match status" value="1"/>
</dbReference>
<dbReference type="NCBIfam" id="NF005262">
    <property type="entry name" value="PRK06765.1"/>
    <property type="match status" value="1"/>
</dbReference>
<dbReference type="InterPro" id="IPR029058">
    <property type="entry name" value="AB_hydrolase_fold"/>
</dbReference>
<proteinExistence type="inferred from homology"/>
<feature type="signal peptide" evidence="4">
    <location>
        <begin position="1"/>
        <end position="25"/>
    </location>
</feature>
<dbReference type="EMBL" id="CAADFA010000395">
    <property type="protein sequence ID" value="VFJ65438.1"/>
    <property type="molecule type" value="Genomic_DNA"/>
</dbReference>
<evidence type="ECO:0000256" key="1">
    <source>
        <dbReference type="ARBA" id="ARBA00022679"/>
    </source>
</evidence>
<evidence type="ECO:0000313" key="7">
    <source>
        <dbReference type="EMBL" id="VFJ71532.1"/>
    </source>
</evidence>
<dbReference type="InterPro" id="IPR008220">
    <property type="entry name" value="HAT_MetX-like"/>
</dbReference>
<accession>A0A450TT04</accession>
<dbReference type="PIRSF" id="PIRSF000443">
    <property type="entry name" value="Homoser_Ac_trans"/>
    <property type="match status" value="1"/>
</dbReference>
<keyword evidence="4" id="KW-0732">Signal</keyword>
<keyword evidence="2" id="KW-0963">Cytoplasm</keyword>
<dbReference type="EC" id="2.3.1.-" evidence="2"/>